<feature type="region of interest" description="Disordered" evidence="1">
    <location>
        <begin position="91"/>
        <end position="115"/>
    </location>
</feature>
<name>A0A0C4E878_MAGP6</name>
<evidence type="ECO:0000313" key="3">
    <source>
        <dbReference type="EMBL" id="KLU89803.1"/>
    </source>
</evidence>
<dbReference type="EMBL" id="GL876973">
    <property type="protein sequence ID" value="KLU89803.1"/>
    <property type="molecule type" value="Genomic_DNA"/>
</dbReference>
<dbReference type="VEuPathDB" id="FungiDB:MAPG_08772"/>
<feature type="chain" id="PRO_5009385913" evidence="2">
    <location>
        <begin position="25"/>
        <end position="136"/>
    </location>
</feature>
<accession>A0A0C4E878</accession>
<feature type="signal peptide" evidence="2">
    <location>
        <begin position="1"/>
        <end position="24"/>
    </location>
</feature>
<keyword evidence="2" id="KW-0732">Signal</keyword>
<dbReference type="AlphaFoldDB" id="A0A0C4E878"/>
<proteinExistence type="predicted"/>
<evidence type="ECO:0000256" key="1">
    <source>
        <dbReference type="SAM" id="MobiDB-lite"/>
    </source>
</evidence>
<reference evidence="4" key="4">
    <citation type="journal article" date="2015" name="G3 (Bethesda)">
        <title>Genome sequences of three phytopathogenic species of the Magnaporthaceae family of fungi.</title>
        <authorList>
            <person name="Okagaki L.H."/>
            <person name="Nunes C.C."/>
            <person name="Sailsbery J."/>
            <person name="Clay B."/>
            <person name="Brown D."/>
            <person name="John T."/>
            <person name="Oh Y."/>
            <person name="Young N."/>
            <person name="Fitzgerald M."/>
            <person name="Haas B.J."/>
            <person name="Zeng Q."/>
            <person name="Young S."/>
            <person name="Adiconis X."/>
            <person name="Fan L."/>
            <person name="Levin J.Z."/>
            <person name="Mitchell T.K."/>
            <person name="Okubara P.A."/>
            <person name="Farman M.L."/>
            <person name="Kohn L.M."/>
            <person name="Birren B."/>
            <person name="Ma L.-J."/>
            <person name="Dean R.A."/>
        </authorList>
    </citation>
    <scope>NUCLEOTIDE SEQUENCE</scope>
    <source>
        <strain evidence="4">ATCC 64411 / 73-15</strain>
    </source>
</reference>
<keyword evidence="5" id="KW-1185">Reference proteome</keyword>
<evidence type="ECO:0000313" key="4">
    <source>
        <dbReference type="EnsemblFungi" id="MAPG_08772T0"/>
    </source>
</evidence>
<dbReference type="EnsemblFungi" id="MAPG_08772T0">
    <property type="protein sequence ID" value="MAPG_08772T0"/>
    <property type="gene ID" value="MAPG_08772"/>
</dbReference>
<protein>
    <submittedName>
        <fullName evidence="3 4">Uncharacterized protein</fullName>
    </submittedName>
</protein>
<dbReference type="EMBL" id="ADBL01002135">
    <property type="status" value="NOT_ANNOTATED_CDS"/>
    <property type="molecule type" value="Genomic_DNA"/>
</dbReference>
<sequence length="136" mass="14497">MLPLESLLRLALFLWTVPIHGSLAAQKPADRVEFGTVAEIPAGMQGKRLMLADGLDLHTLSPTPVSKELRRRADDPDELVRSIHRMVSQAETGQGLGSGVPNGASRDSTNRLSTGARMGRDMALGVGVVLVGLFTV</sequence>
<dbReference type="EMBL" id="ADBL01002134">
    <property type="status" value="NOT_ANNOTATED_CDS"/>
    <property type="molecule type" value="Genomic_DNA"/>
</dbReference>
<reference evidence="3" key="3">
    <citation type="submission" date="2011-03" db="EMBL/GenBank/DDBJ databases">
        <title>Annotation of Magnaporthe poae ATCC 64411.</title>
        <authorList>
            <person name="Ma L.-J."/>
            <person name="Dead R."/>
            <person name="Young S.K."/>
            <person name="Zeng Q."/>
            <person name="Gargeya S."/>
            <person name="Fitzgerald M."/>
            <person name="Haas B."/>
            <person name="Abouelleil A."/>
            <person name="Alvarado L."/>
            <person name="Arachchi H.M."/>
            <person name="Berlin A."/>
            <person name="Brown A."/>
            <person name="Chapman S.B."/>
            <person name="Chen Z."/>
            <person name="Dunbar C."/>
            <person name="Freedman E."/>
            <person name="Gearin G."/>
            <person name="Gellesch M."/>
            <person name="Goldberg J."/>
            <person name="Griggs A."/>
            <person name="Gujja S."/>
            <person name="Heiman D."/>
            <person name="Howarth C."/>
            <person name="Larson L."/>
            <person name="Lui A."/>
            <person name="MacDonald P.J.P."/>
            <person name="Mehta T."/>
            <person name="Montmayeur A."/>
            <person name="Murphy C."/>
            <person name="Neiman D."/>
            <person name="Pearson M."/>
            <person name="Priest M."/>
            <person name="Roberts A."/>
            <person name="Saif S."/>
            <person name="Shea T."/>
            <person name="Shenoy N."/>
            <person name="Sisk P."/>
            <person name="Stolte C."/>
            <person name="Sykes S."/>
            <person name="Yandava C."/>
            <person name="Wortman J."/>
            <person name="Nusbaum C."/>
            <person name="Birren B."/>
        </authorList>
    </citation>
    <scope>NUCLEOTIDE SEQUENCE</scope>
    <source>
        <strain evidence="3">ATCC 64411</strain>
    </source>
</reference>
<evidence type="ECO:0000313" key="5">
    <source>
        <dbReference type="Proteomes" id="UP000011715"/>
    </source>
</evidence>
<reference evidence="4" key="5">
    <citation type="submission" date="2015-06" db="UniProtKB">
        <authorList>
            <consortium name="EnsemblFungi"/>
        </authorList>
    </citation>
    <scope>IDENTIFICATION</scope>
    <source>
        <strain evidence="4">ATCC 64411</strain>
    </source>
</reference>
<reference evidence="3" key="1">
    <citation type="submission" date="2010-05" db="EMBL/GenBank/DDBJ databases">
        <title>The Genome Sequence of Magnaporthe poae strain ATCC 64411.</title>
        <authorList>
            <consortium name="The Broad Institute Genome Sequencing Platform"/>
            <consortium name="Broad Institute Genome Sequencing Center for Infectious Disease"/>
            <person name="Ma L.-J."/>
            <person name="Dead R."/>
            <person name="Young S."/>
            <person name="Zeng Q."/>
            <person name="Koehrsen M."/>
            <person name="Alvarado L."/>
            <person name="Berlin A."/>
            <person name="Chapman S.B."/>
            <person name="Chen Z."/>
            <person name="Freedman E."/>
            <person name="Gellesch M."/>
            <person name="Goldberg J."/>
            <person name="Griggs A."/>
            <person name="Gujja S."/>
            <person name="Heilman E.R."/>
            <person name="Heiman D."/>
            <person name="Hepburn T."/>
            <person name="Howarth C."/>
            <person name="Jen D."/>
            <person name="Larson L."/>
            <person name="Mehta T."/>
            <person name="Neiman D."/>
            <person name="Pearson M."/>
            <person name="Roberts A."/>
            <person name="Saif S."/>
            <person name="Shea T."/>
            <person name="Shenoy N."/>
            <person name="Sisk P."/>
            <person name="Stolte C."/>
            <person name="Sykes S."/>
            <person name="Walk T."/>
            <person name="White J."/>
            <person name="Yandava C."/>
            <person name="Haas B."/>
            <person name="Nusbaum C."/>
            <person name="Birren B."/>
        </authorList>
    </citation>
    <scope>NUCLEOTIDE SEQUENCE</scope>
    <source>
        <strain evidence="3">ATCC 64411</strain>
    </source>
</reference>
<organism evidence="4 5">
    <name type="scientific">Magnaporthiopsis poae (strain ATCC 64411 / 73-15)</name>
    <name type="common">Kentucky bluegrass fungus</name>
    <name type="synonym">Magnaporthe poae</name>
    <dbReference type="NCBI Taxonomy" id="644358"/>
    <lineage>
        <taxon>Eukaryota</taxon>
        <taxon>Fungi</taxon>
        <taxon>Dikarya</taxon>
        <taxon>Ascomycota</taxon>
        <taxon>Pezizomycotina</taxon>
        <taxon>Sordariomycetes</taxon>
        <taxon>Sordariomycetidae</taxon>
        <taxon>Magnaporthales</taxon>
        <taxon>Magnaporthaceae</taxon>
        <taxon>Magnaporthiopsis</taxon>
    </lineage>
</organism>
<dbReference type="Proteomes" id="UP000011715">
    <property type="component" value="Unassembled WGS sequence"/>
</dbReference>
<dbReference type="OrthoDB" id="10553448at2759"/>
<reference evidence="5" key="2">
    <citation type="submission" date="2010-05" db="EMBL/GenBank/DDBJ databases">
        <title>The genome sequence of Magnaporthe poae strain ATCC 64411.</title>
        <authorList>
            <person name="Ma L.-J."/>
            <person name="Dead R."/>
            <person name="Young S."/>
            <person name="Zeng Q."/>
            <person name="Koehrsen M."/>
            <person name="Alvarado L."/>
            <person name="Berlin A."/>
            <person name="Chapman S.B."/>
            <person name="Chen Z."/>
            <person name="Freedman E."/>
            <person name="Gellesch M."/>
            <person name="Goldberg J."/>
            <person name="Griggs A."/>
            <person name="Gujja S."/>
            <person name="Heilman E.R."/>
            <person name="Heiman D."/>
            <person name="Hepburn T."/>
            <person name="Howarth C."/>
            <person name="Jen D."/>
            <person name="Larson L."/>
            <person name="Mehta T."/>
            <person name="Neiman D."/>
            <person name="Pearson M."/>
            <person name="Roberts A."/>
            <person name="Saif S."/>
            <person name="Shea T."/>
            <person name="Shenoy N."/>
            <person name="Sisk P."/>
            <person name="Stolte C."/>
            <person name="Sykes S."/>
            <person name="Walk T."/>
            <person name="White J."/>
            <person name="Yandava C."/>
            <person name="Haas B."/>
            <person name="Nusbaum C."/>
            <person name="Birren B."/>
        </authorList>
    </citation>
    <scope>NUCLEOTIDE SEQUENCE [LARGE SCALE GENOMIC DNA]</scope>
    <source>
        <strain evidence="5">ATCC 64411 / 73-15</strain>
    </source>
</reference>
<evidence type="ECO:0000256" key="2">
    <source>
        <dbReference type="SAM" id="SignalP"/>
    </source>
</evidence>
<gene>
    <name evidence="3" type="ORF">MAPG_08772</name>
</gene>